<sequence>MVIRIKKPNDELDKFLLRMPDGLRERIKIAADANNRSMNAEIVSALEATFPEEVYRYTELKLVYELDQILDKISEVRNSVIAQVEETVTEDFKSEAIEPLKKVRLKKSIKRSSK</sequence>
<accession>A0AA44F9M3</accession>
<name>A0AA44F9M3_AGRTU</name>
<reference evidence="2" key="1">
    <citation type="journal article" date="2020" name="Science">
        <title>Unexpected conservation and global transmission of agrobacterial virulence plasmids.</title>
        <authorList>
            <person name="Weisberg A.J."/>
            <person name="Davis E.W. 2nd"/>
            <person name="Tabima J."/>
            <person name="Belcher M.S."/>
            <person name="Miller M."/>
            <person name="Kuo C.H."/>
            <person name="Loper J.E."/>
            <person name="Grunwald N.J."/>
            <person name="Putnam M.L."/>
            <person name="Chang J.H."/>
        </authorList>
    </citation>
    <scope>NUCLEOTIDE SEQUENCE</scope>
    <source>
        <strain evidence="2">17-1853-1a</strain>
    </source>
</reference>
<dbReference type="Gene3D" id="1.10.1220.10">
    <property type="entry name" value="Met repressor-like"/>
    <property type="match status" value="1"/>
</dbReference>
<organism evidence="2 3">
    <name type="scientific">Agrobacterium tumefaciens</name>
    <dbReference type="NCBI Taxonomy" id="358"/>
    <lineage>
        <taxon>Bacteria</taxon>
        <taxon>Pseudomonadati</taxon>
        <taxon>Pseudomonadota</taxon>
        <taxon>Alphaproteobacteria</taxon>
        <taxon>Hyphomicrobiales</taxon>
        <taxon>Rhizobiaceae</taxon>
        <taxon>Rhizobium/Agrobacterium group</taxon>
        <taxon>Agrobacterium</taxon>
        <taxon>Agrobacterium tumefaciens complex</taxon>
    </lineage>
</organism>
<keyword evidence="2" id="KW-0238">DNA-binding</keyword>
<dbReference type="AlphaFoldDB" id="A0AA44F9M3"/>
<dbReference type="InterPro" id="IPR013321">
    <property type="entry name" value="Arc_rbn_hlx_hlx"/>
</dbReference>
<dbReference type="GO" id="GO:0003677">
    <property type="term" value="F:DNA binding"/>
    <property type="evidence" value="ECO:0007669"/>
    <property type="project" value="UniProtKB-KW"/>
</dbReference>
<proteinExistence type="predicted"/>
<dbReference type="Proteomes" id="UP000702952">
    <property type="component" value="Unassembled WGS sequence"/>
</dbReference>
<protein>
    <submittedName>
        <fullName evidence="2">Arc family DNA-binding protein</fullName>
    </submittedName>
</protein>
<dbReference type="GO" id="GO:0006355">
    <property type="term" value="P:regulation of DNA-templated transcription"/>
    <property type="evidence" value="ECO:0007669"/>
    <property type="project" value="InterPro"/>
</dbReference>
<dbReference type="EMBL" id="JAAMAY010000033">
    <property type="protein sequence ID" value="NTC30861.1"/>
    <property type="molecule type" value="Genomic_DNA"/>
</dbReference>
<dbReference type="InterPro" id="IPR005569">
    <property type="entry name" value="Arc_DNA-bd_dom"/>
</dbReference>
<evidence type="ECO:0000259" key="1">
    <source>
        <dbReference type="Pfam" id="PF03869"/>
    </source>
</evidence>
<evidence type="ECO:0000313" key="3">
    <source>
        <dbReference type="Proteomes" id="UP000702952"/>
    </source>
</evidence>
<dbReference type="InterPro" id="IPR010985">
    <property type="entry name" value="Ribbon_hlx_hlx"/>
</dbReference>
<feature type="domain" description="Arc-like DNA binding" evidence="1">
    <location>
        <begin position="12"/>
        <end position="51"/>
    </location>
</feature>
<comment type="caution">
    <text evidence="2">The sequence shown here is derived from an EMBL/GenBank/DDBJ whole genome shotgun (WGS) entry which is preliminary data.</text>
</comment>
<gene>
    <name evidence="2" type="ORF">G6M46_22270</name>
</gene>
<dbReference type="Pfam" id="PF03869">
    <property type="entry name" value="Arc"/>
    <property type="match status" value="1"/>
</dbReference>
<evidence type="ECO:0000313" key="2">
    <source>
        <dbReference type="EMBL" id="NTC30861.1"/>
    </source>
</evidence>
<dbReference type="SUPFAM" id="SSF47598">
    <property type="entry name" value="Ribbon-helix-helix"/>
    <property type="match status" value="1"/>
</dbReference>
<dbReference type="RefSeq" id="WP_065660485.1">
    <property type="nucleotide sequence ID" value="NZ_CP123839.1"/>
</dbReference>